<evidence type="ECO:0000313" key="2">
    <source>
        <dbReference type="EMBL" id="CEK48668.1"/>
    </source>
</evidence>
<feature type="region of interest" description="Disordered" evidence="1">
    <location>
        <begin position="19"/>
        <end position="47"/>
    </location>
</feature>
<feature type="non-terminal residue" evidence="2">
    <location>
        <position position="1"/>
    </location>
</feature>
<evidence type="ECO:0000256" key="1">
    <source>
        <dbReference type="SAM" id="MobiDB-lite"/>
    </source>
</evidence>
<feature type="compositionally biased region" description="Basic and acidic residues" evidence="1">
    <location>
        <begin position="26"/>
        <end position="46"/>
    </location>
</feature>
<protein>
    <submittedName>
        <fullName evidence="2">Uncharacterized protein</fullName>
    </submittedName>
</protein>
<gene>
    <name evidence="2" type="primary">ORF4802</name>
</gene>
<dbReference type="AlphaFoldDB" id="A0A0B6XXT1"/>
<accession>A0A0B6XXT1</accession>
<organism evidence="2">
    <name type="scientific">Arion vulgaris</name>
    <dbReference type="NCBI Taxonomy" id="1028688"/>
    <lineage>
        <taxon>Eukaryota</taxon>
        <taxon>Metazoa</taxon>
        <taxon>Spiralia</taxon>
        <taxon>Lophotrochozoa</taxon>
        <taxon>Mollusca</taxon>
        <taxon>Gastropoda</taxon>
        <taxon>Heterobranchia</taxon>
        <taxon>Euthyneura</taxon>
        <taxon>Panpulmonata</taxon>
        <taxon>Eupulmonata</taxon>
        <taxon>Stylommatophora</taxon>
        <taxon>Helicina</taxon>
        <taxon>Arionoidea</taxon>
        <taxon>Arionidae</taxon>
        <taxon>Arion</taxon>
    </lineage>
</organism>
<name>A0A0B6XXT1_9EUPU</name>
<feature type="region of interest" description="Disordered" evidence="1">
    <location>
        <begin position="66"/>
        <end position="107"/>
    </location>
</feature>
<feature type="compositionally biased region" description="Low complexity" evidence="1">
    <location>
        <begin position="66"/>
        <end position="75"/>
    </location>
</feature>
<feature type="non-terminal residue" evidence="2">
    <location>
        <position position="107"/>
    </location>
</feature>
<proteinExistence type="predicted"/>
<dbReference type="EMBL" id="HACG01001803">
    <property type="protein sequence ID" value="CEK48668.1"/>
    <property type="molecule type" value="Transcribed_RNA"/>
</dbReference>
<reference evidence="2" key="1">
    <citation type="submission" date="2014-12" db="EMBL/GenBank/DDBJ databases">
        <title>Insight into the proteome of Arion vulgaris.</title>
        <authorList>
            <person name="Aradska J."/>
            <person name="Bulat T."/>
            <person name="Smidak R."/>
            <person name="Sarate P."/>
            <person name="Gangsoo J."/>
            <person name="Sialana F."/>
            <person name="Bilban M."/>
            <person name="Lubec G."/>
        </authorList>
    </citation>
    <scope>NUCLEOTIDE SEQUENCE</scope>
    <source>
        <tissue evidence="2">Skin</tissue>
    </source>
</reference>
<sequence length="107" mass="11885">ESPLSDLQQQHSSFVSFYTAASPETCSDREPERNNNPDLHILKEPKNANSKLEAISSGSLNLQVSSHSMIESSPSPKLRLSTNRCDDKSLNNKNIHHTSSRYESTGE</sequence>